<dbReference type="EMBL" id="LR026970">
    <property type="protein sequence ID" value="VBB86333.1"/>
    <property type="molecule type" value="Genomic_DNA"/>
</dbReference>
<evidence type="ECO:0000313" key="2">
    <source>
        <dbReference type="Proteomes" id="UP000280685"/>
    </source>
</evidence>
<accession>A0ABY6SL51</accession>
<gene>
    <name evidence="1" type="ORF">PODCO_703140</name>
</gene>
<evidence type="ECO:0000313" key="1">
    <source>
        <dbReference type="EMBL" id="VBB86333.1"/>
    </source>
</evidence>
<name>A0ABY6SL51_PODCO</name>
<proteinExistence type="predicted"/>
<protein>
    <submittedName>
        <fullName evidence="1">Uncharacterized protein</fullName>
    </submittedName>
</protein>
<keyword evidence="2" id="KW-1185">Reference proteome</keyword>
<sequence length="55" mass="6480">MEGNKDYRRVARTFRRPCRNISSKSLYQSLKNMYGPGNFDVDVEQNVFVVTIYES</sequence>
<reference evidence="1" key="1">
    <citation type="submission" date="2018-02" db="EMBL/GenBank/DDBJ databases">
        <authorList>
            <person name="Silar P."/>
        </authorList>
    </citation>
    <scope>NUCLEOTIDE SEQUENCE [LARGE SCALE GENOMIC DNA]</scope>
    <source>
        <strain evidence="1">T</strain>
    </source>
</reference>
<organism evidence="1 2">
    <name type="scientific">Podospora comata</name>
    <dbReference type="NCBI Taxonomy" id="48703"/>
    <lineage>
        <taxon>Eukaryota</taxon>
        <taxon>Fungi</taxon>
        <taxon>Dikarya</taxon>
        <taxon>Ascomycota</taxon>
        <taxon>Pezizomycotina</taxon>
        <taxon>Sordariomycetes</taxon>
        <taxon>Sordariomycetidae</taxon>
        <taxon>Sordariales</taxon>
        <taxon>Podosporaceae</taxon>
        <taxon>Podospora</taxon>
    </lineage>
</organism>
<dbReference type="Proteomes" id="UP000280685">
    <property type="component" value="Chromosome 7"/>
</dbReference>